<dbReference type="AlphaFoldDB" id="A0A517P1X6"/>
<proteinExistence type="predicted"/>
<feature type="transmembrane region" description="Helical" evidence="1">
    <location>
        <begin position="28"/>
        <end position="48"/>
    </location>
</feature>
<dbReference type="SUPFAM" id="SSF141868">
    <property type="entry name" value="EAL domain-like"/>
    <property type="match status" value="1"/>
</dbReference>
<dbReference type="GO" id="GO:0071111">
    <property type="term" value="F:cyclic-guanylate-specific phosphodiesterase activity"/>
    <property type="evidence" value="ECO:0007669"/>
    <property type="project" value="UniProtKB-EC"/>
</dbReference>
<feature type="domain" description="GGDEF" evidence="3">
    <location>
        <begin position="235"/>
        <end position="367"/>
    </location>
</feature>
<dbReference type="EMBL" id="CP036526">
    <property type="protein sequence ID" value="QDT13389.1"/>
    <property type="molecule type" value="Genomic_DNA"/>
</dbReference>
<dbReference type="Proteomes" id="UP000319817">
    <property type="component" value="Chromosome"/>
</dbReference>
<dbReference type="PANTHER" id="PTHR33121">
    <property type="entry name" value="CYCLIC DI-GMP PHOSPHODIESTERASE PDEF"/>
    <property type="match status" value="1"/>
</dbReference>
<dbReference type="InterPro" id="IPR000160">
    <property type="entry name" value="GGDEF_dom"/>
</dbReference>
<name>A0A517P1X6_9BACT</name>
<dbReference type="PROSITE" id="PS50883">
    <property type="entry name" value="EAL"/>
    <property type="match status" value="1"/>
</dbReference>
<dbReference type="InterPro" id="IPR035919">
    <property type="entry name" value="EAL_sf"/>
</dbReference>
<sequence>MNDWGKPTQTDEVFVESTNTGDLRAQRVWLFASVMSATWLFFAIFLWWRQFSVAAQACVGAFLTISLINFLYRNSDNFSRIMNLNLATSAVGLFCVSVSDPAMHGTMLFYPVSILVSSQLLGVRSAFVWFCINLVVMTGFFLWIDGVDVLFSTNRLDELVLLLGVAACVYFCCHQGEEYYRRRTDGLIDLSQDLQAKSETLHTLATTDALTGLVNRFQFQERLRETVQESIETSIPMALYLIDMDGFKEINDTLGHPVGDEALVSIANLLHAEFGGDAEVARLGGDEFCLIKTNVGSPDDADAIAQAVLELLTHRCVLADTSFPLSASVGYCRVPEHATTDKDVLAFADTAMFHAKEHRLGYACYEREMTEKLVEYRTVQEKLSLALERAEFFLVYQPQVCLETEVVTGVEALLRWRSDGEIVSPVRFIHLLERSREILPVSNWIIQQACCQLAQWDAEGFSISMSVNVSALQFADPDFLSTVQNAIQTYGVDPKQLDFEITEGLLIDDIEAAVEKLNQLKVLGASISIDDFGTGYSSLAYLRQLPIDRLKIDRAFIKDFPDADDGMIANSIIVLAKSLGLKVLAEGVETKQQLDFLHYQDCNEYQGYYFSRPVLPDEAVPFFTMVNESASLRSKAKSNASIDR</sequence>
<keyword evidence="4" id="KW-0378">Hydrolase</keyword>
<keyword evidence="1" id="KW-0812">Transmembrane</keyword>
<protein>
    <submittedName>
        <fullName evidence="4">Cyclic di-GMP phosphodiesterase Gmr</fullName>
        <ecNumber evidence="4">3.1.4.52</ecNumber>
    </submittedName>
</protein>
<dbReference type="RefSeq" id="WP_145421127.1">
    <property type="nucleotide sequence ID" value="NZ_CP036526.1"/>
</dbReference>
<feature type="transmembrane region" description="Helical" evidence="1">
    <location>
        <begin position="54"/>
        <end position="72"/>
    </location>
</feature>
<feature type="domain" description="EAL" evidence="2">
    <location>
        <begin position="376"/>
        <end position="627"/>
    </location>
</feature>
<dbReference type="Gene3D" id="3.30.70.270">
    <property type="match status" value="1"/>
</dbReference>
<evidence type="ECO:0000256" key="1">
    <source>
        <dbReference type="SAM" id="Phobius"/>
    </source>
</evidence>
<evidence type="ECO:0000313" key="4">
    <source>
        <dbReference type="EMBL" id="QDT13389.1"/>
    </source>
</evidence>
<dbReference type="OrthoDB" id="9762141at2"/>
<keyword evidence="1" id="KW-1133">Transmembrane helix</keyword>
<dbReference type="SMART" id="SM00267">
    <property type="entry name" value="GGDEF"/>
    <property type="match status" value="1"/>
</dbReference>
<dbReference type="Gene3D" id="3.20.20.450">
    <property type="entry name" value="EAL domain"/>
    <property type="match status" value="1"/>
</dbReference>
<evidence type="ECO:0000313" key="5">
    <source>
        <dbReference type="Proteomes" id="UP000319817"/>
    </source>
</evidence>
<feature type="transmembrane region" description="Helical" evidence="1">
    <location>
        <begin position="126"/>
        <end position="144"/>
    </location>
</feature>
<keyword evidence="5" id="KW-1185">Reference proteome</keyword>
<dbReference type="NCBIfam" id="TIGR00254">
    <property type="entry name" value="GGDEF"/>
    <property type="match status" value="1"/>
</dbReference>
<dbReference type="SMART" id="SM00052">
    <property type="entry name" value="EAL"/>
    <property type="match status" value="1"/>
</dbReference>
<gene>
    <name evidence="4" type="primary">gmr_1</name>
    <name evidence="4" type="ORF">K239x_54070</name>
</gene>
<dbReference type="EC" id="3.1.4.52" evidence="4"/>
<dbReference type="SUPFAM" id="SSF55073">
    <property type="entry name" value="Nucleotide cyclase"/>
    <property type="match status" value="1"/>
</dbReference>
<dbReference type="PANTHER" id="PTHR33121:SF70">
    <property type="entry name" value="SIGNALING PROTEIN YKOW"/>
    <property type="match status" value="1"/>
</dbReference>
<dbReference type="CDD" id="cd01949">
    <property type="entry name" value="GGDEF"/>
    <property type="match status" value="1"/>
</dbReference>
<dbReference type="InterPro" id="IPR001633">
    <property type="entry name" value="EAL_dom"/>
</dbReference>
<dbReference type="PROSITE" id="PS50887">
    <property type="entry name" value="GGDEF"/>
    <property type="match status" value="1"/>
</dbReference>
<evidence type="ECO:0000259" key="3">
    <source>
        <dbReference type="PROSITE" id="PS50887"/>
    </source>
</evidence>
<dbReference type="Pfam" id="PF00990">
    <property type="entry name" value="GGDEF"/>
    <property type="match status" value="1"/>
</dbReference>
<organism evidence="4 5">
    <name type="scientific">Stieleria marina</name>
    <dbReference type="NCBI Taxonomy" id="1930275"/>
    <lineage>
        <taxon>Bacteria</taxon>
        <taxon>Pseudomonadati</taxon>
        <taxon>Planctomycetota</taxon>
        <taxon>Planctomycetia</taxon>
        <taxon>Pirellulales</taxon>
        <taxon>Pirellulaceae</taxon>
        <taxon>Stieleria</taxon>
    </lineage>
</organism>
<dbReference type="InterPro" id="IPR050706">
    <property type="entry name" value="Cyclic-di-GMP_PDE-like"/>
</dbReference>
<evidence type="ECO:0000259" key="2">
    <source>
        <dbReference type="PROSITE" id="PS50883"/>
    </source>
</evidence>
<dbReference type="InterPro" id="IPR043128">
    <property type="entry name" value="Rev_trsase/Diguanyl_cyclase"/>
</dbReference>
<keyword evidence="1" id="KW-0472">Membrane</keyword>
<accession>A0A517P1X6</accession>
<dbReference type="Pfam" id="PF00563">
    <property type="entry name" value="EAL"/>
    <property type="match status" value="1"/>
</dbReference>
<reference evidence="4 5" key="1">
    <citation type="submission" date="2019-02" db="EMBL/GenBank/DDBJ databases">
        <title>Deep-cultivation of Planctomycetes and their phenomic and genomic characterization uncovers novel biology.</title>
        <authorList>
            <person name="Wiegand S."/>
            <person name="Jogler M."/>
            <person name="Boedeker C."/>
            <person name="Pinto D."/>
            <person name="Vollmers J."/>
            <person name="Rivas-Marin E."/>
            <person name="Kohn T."/>
            <person name="Peeters S.H."/>
            <person name="Heuer A."/>
            <person name="Rast P."/>
            <person name="Oberbeckmann S."/>
            <person name="Bunk B."/>
            <person name="Jeske O."/>
            <person name="Meyerdierks A."/>
            <person name="Storesund J.E."/>
            <person name="Kallscheuer N."/>
            <person name="Luecker S."/>
            <person name="Lage O.M."/>
            <person name="Pohl T."/>
            <person name="Merkel B.J."/>
            <person name="Hornburger P."/>
            <person name="Mueller R.-W."/>
            <person name="Bruemmer F."/>
            <person name="Labrenz M."/>
            <person name="Spormann A.M."/>
            <person name="Op den Camp H."/>
            <person name="Overmann J."/>
            <person name="Amann R."/>
            <person name="Jetten M.S.M."/>
            <person name="Mascher T."/>
            <person name="Medema M.H."/>
            <person name="Devos D.P."/>
            <person name="Kaster A.-K."/>
            <person name="Ovreas L."/>
            <person name="Rohde M."/>
            <person name="Galperin M.Y."/>
            <person name="Jogler C."/>
        </authorList>
    </citation>
    <scope>NUCLEOTIDE SEQUENCE [LARGE SCALE GENOMIC DNA]</scope>
    <source>
        <strain evidence="4 5">K23_9</strain>
    </source>
</reference>
<dbReference type="InterPro" id="IPR029787">
    <property type="entry name" value="Nucleotide_cyclase"/>
</dbReference>
<dbReference type="CDD" id="cd01948">
    <property type="entry name" value="EAL"/>
    <property type="match status" value="1"/>
</dbReference>